<dbReference type="NCBIfam" id="NF011775">
    <property type="entry name" value="PRK15238.1"/>
    <property type="match status" value="1"/>
</dbReference>
<evidence type="ECO:0000256" key="7">
    <source>
        <dbReference type="SAM" id="Phobius"/>
    </source>
</evidence>
<dbReference type="PANTHER" id="PTHR42770:SF15">
    <property type="entry name" value="GLUTAMATE_GAMMA-AMINOBUTYRATE ANTIPORTER-RELATED"/>
    <property type="match status" value="1"/>
</dbReference>
<feature type="transmembrane region" description="Helical" evidence="7">
    <location>
        <begin position="317"/>
        <end position="339"/>
    </location>
</feature>
<feature type="transmembrane region" description="Helical" evidence="7">
    <location>
        <begin position="250"/>
        <end position="272"/>
    </location>
</feature>
<evidence type="ECO:0000313" key="8">
    <source>
        <dbReference type="EMBL" id="SLK16772.1"/>
    </source>
</evidence>
<evidence type="ECO:0000256" key="5">
    <source>
        <dbReference type="ARBA" id="ARBA00022989"/>
    </source>
</evidence>
<evidence type="ECO:0000256" key="1">
    <source>
        <dbReference type="ARBA" id="ARBA00004651"/>
    </source>
</evidence>
<feature type="transmembrane region" description="Helical" evidence="7">
    <location>
        <begin position="163"/>
        <end position="189"/>
    </location>
</feature>
<accession>S6FLL2</accession>
<keyword evidence="9" id="KW-1185">Reference proteome</keyword>
<feature type="transmembrane region" description="Helical" evidence="7">
    <location>
        <begin position="86"/>
        <end position="113"/>
    </location>
</feature>
<dbReference type="AlphaFoldDB" id="S6FLL2"/>
<proteinExistence type="predicted"/>
<dbReference type="PANTHER" id="PTHR42770">
    <property type="entry name" value="AMINO ACID TRANSPORTER-RELATED"/>
    <property type="match status" value="1"/>
</dbReference>
<dbReference type="InterPro" id="IPR050367">
    <property type="entry name" value="APC_superfamily"/>
</dbReference>
<reference evidence="9" key="1">
    <citation type="submission" date="2017-03" db="EMBL/GenBank/DDBJ databases">
        <authorList>
            <person name="Falquet L."/>
            <person name="Falquet L."/>
        </authorList>
    </citation>
    <scope>NUCLEOTIDE SEQUENCE [LARGE SCALE GENOMIC DNA]</scope>
</reference>
<feature type="transmembrane region" description="Helical" evidence="7">
    <location>
        <begin position="133"/>
        <end position="151"/>
    </location>
</feature>
<dbReference type="PIRSF" id="PIRSF006060">
    <property type="entry name" value="AA_transporter"/>
    <property type="match status" value="1"/>
</dbReference>
<feature type="transmembrane region" description="Helical" evidence="7">
    <location>
        <begin position="42"/>
        <end position="65"/>
    </location>
</feature>
<evidence type="ECO:0000256" key="2">
    <source>
        <dbReference type="ARBA" id="ARBA00022448"/>
    </source>
</evidence>
<protein>
    <submittedName>
        <fullName evidence="8">Putative Amino acid permease yshA</fullName>
    </submittedName>
</protein>
<evidence type="ECO:0000256" key="6">
    <source>
        <dbReference type="ARBA" id="ARBA00023136"/>
    </source>
</evidence>
<dbReference type="InterPro" id="IPR002293">
    <property type="entry name" value="AA/rel_permease1"/>
</dbReference>
<evidence type="ECO:0000256" key="3">
    <source>
        <dbReference type="ARBA" id="ARBA00022475"/>
    </source>
</evidence>
<feature type="transmembrane region" description="Helical" evidence="7">
    <location>
        <begin position="209"/>
        <end position="229"/>
    </location>
</feature>
<keyword evidence="6 7" id="KW-0472">Membrane</keyword>
<keyword evidence="2" id="KW-0813">Transport</keyword>
<comment type="subcellular location">
    <subcellularLocation>
        <location evidence="1">Cell membrane</location>
        <topology evidence="1">Multi-pass membrane protein</topology>
    </subcellularLocation>
</comment>
<keyword evidence="3" id="KW-1003">Cell membrane</keyword>
<dbReference type="Proteomes" id="UP000190476">
    <property type="component" value="Chromosome I"/>
</dbReference>
<name>S6FLL2_9CLOT</name>
<dbReference type="GO" id="GO:0005886">
    <property type="term" value="C:plasma membrane"/>
    <property type="evidence" value="ECO:0007669"/>
    <property type="project" value="UniProtKB-SubCell"/>
</dbReference>
<feature type="transmembrane region" description="Helical" evidence="7">
    <location>
        <begin position="370"/>
        <end position="389"/>
    </location>
</feature>
<feature type="transmembrane region" description="Helical" evidence="7">
    <location>
        <begin position="472"/>
        <end position="493"/>
    </location>
</feature>
<sequence>MGINKSNSSKLTLSALILMIFTSVYGFNNIPRAFYLMGYSAIPWYILAAITFFIPYAFMMAEYGAAFRKEKGGIYSWMEKSVGPKYAFIGTFMWFASYLIWMVSVSSSIWVPLSNLIFGSDKTETWSLFGLNAPRTLAILGCIFIILITFISSRGLKSIAKVASVGGIFVTSANIVLIIGALIVLVANGFHMAQPINVSEFIHSPNPNYQTPLGILSFLVFALFAYGGLEAVGGLVDKTENPKVIFPRGIKIAALVIAIGYSLAILFVGFFINWNNILSSPNVNMANVSYVVIKNLGIELGKVFKLSPSGIEILGAWFARFIGLAMFLALTGAFFTLIYSPLKQLIEGTPSEIWPKKWTIKDKNDMPVNAMWVQCLIVVAIILISSFGGKSAGVFLNYLILMGNVAMTIPYMFLSFGFIYFKKKKEIQKPFEIYKNPIITNVTAIIVTFTVGFANFFTILQPALETKDYTSTVFQLIGPVFFGVVGFLLYYIYEKKASKSN</sequence>
<feature type="transmembrane region" description="Helical" evidence="7">
    <location>
        <begin position="442"/>
        <end position="460"/>
    </location>
</feature>
<keyword evidence="5 7" id="KW-1133">Transmembrane helix</keyword>
<dbReference type="GO" id="GO:0022857">
    <property type="term" value="F:transmembrane transporter activity"/>
    <property type="evidence" value="ECO:0007669"/>
    <property type="project" value="InterPro"/>
</dbReference>
<evidence type="ECO:0000256" key="4">
    <source>
        <dbReference type="ARBA" id="ARBA00022692"/>
    </source>
</evidence>
<feature type="transmembrane region" description="Helical" evidence="7">
    <location>
        <begin position="395"/>
        <end position="421"/>
    </location>
</feature>
<dbReference type="STRING" id="1351755.CCH01_11090"/>
<organism evidence="8 9">
    <name type="scientific">Clostridium chauvoei JF4335</name>
    <dbReference type="NCBI Taxonomy" id="1351755"/>
    <lineage>
        <taxon>Bacteria</taxon>
        <taxon>Bacillati</taxon>
        <taxon>Bacillota</taxon>
        <taxon>Clostridia</taxon>
        <taxon>Eubacteriales</taxon>
        <taxon>Clostridiaceae</taxon>
        <taxon>Clostridium</taxon>
    </lineage>
</organism>
<dbReference type="EMBL" id="LT799839">
    <property type="protein sequence ID" value="SLK16772.1"/>
    <property type="molecule type" value="Genomic_DNA"/>
</dbReference>
<gene>
    <name evidence="8" type="ORF">CCH01_11090</name>
</gene>
<evidence type="ECO:0000313" key="9">
    <source>
        <dbReference type="Proteomes" id="UP000190476"/>
    </source>
</evidence>
<keyword evidence="4 7" id="KW-0812">Transmembrane</keyword>
<dbReference type="Pfam" id="PF13520">
    <property type="entry name" value="AA_permease_2"/>
    <property type="match status" value="1"/>
</dbReference>
<dbReference type="Gene3D" id="1.20.1740.10">
    <property type="entry name" value="Amino acid/polyamine transporter I"/>
    <property type="match status" value="1"/>
</dbReference>